<dbReference type="PANTHER" id="PTHR13510">
    <property type="entry name" value="FYVE-FINGER-CONTAINING RAB5 EFFECTOR PROTEIN RABENOSYN-5-RELATED"/>
    <property type="match status" value="1"/>
</dbReference>
<dbReference type="SUPFAM" id="SSF57903">
    <property type="entry name" value="FYVE/PHD zinc finger"/>
    <property type="match status" value="1"/>
</dbReference>
<proteinExistence type="predicted"/>
<dbReference type="PANTHER" id="PTHR13510:SF44">
    <property type="entry name" value="RABENOSYN-5"/>
    <property type="match status" value="1"/>
</dbReference>
<dbReference type="InterPro" id="IPR011011">
    <property type="entry name" value="Znf_FYVE_PHD"/>
</dbReference>
<protein>
    <recommendedName>
        <fullName evidence="4">FYVE-type domain-containing protein</fullName>
    </recommendedName>
</protein>
<name>A0A2P4YCF0_9STRA</name>
<feature type="region of interest" description="Disordered" evidence="1">
    <location>
        <begin position="1"/>
        <end position="54"/>
    </location>
</feature>
<comment type="caution">
    <text evidence="2">The sequence shown here is derived from an EMBL/GenBank/DDBJ whole genome shotgun (WGS) entry which is preliminary data.</text>
</comment>
<sequence length="446" mass="49534">MVGSTHTRRATTLPDDEIPVEFKHKPVARRPTALEDQDYDSKVPQPKTRSTPKLHLKDGEAQAFRHLAHSIVSRTLAHECEFRQLGCPEPNSKEWKLLKRQDDLSVYKQRANGEHSDSNKSSKTYTVKCVGTLEGTLEDILYGTHSKNRDEMHATAAYLHSSHMDCAVLNVLESGSDEDPFRQLALKWFIAETFGDARLVKHRDWFNIESTGMGVDAWGHRYGYFLAKFADHPGCPPMPEDSDVIRGKMAMCCIYGQQPGAKIVDVYAKGSIDLGGGMPAFVTSSASCAMMFSMAMSMESAEAKRLTKLALQHAAKRGKEREDKSEADVELAMERSQKDTTDSVIDLLAASMISSSTTSSNEGKMKTPKTSREPCHVCSKKPALSKLVRSSHRKCGICKERVCSKCNIKRKLFGQSGPVTVSCCTICILESKRLNIDPRDPCPILQ</sequence>
<dbReference type="EMBL" id="NCKW01003793">
    <property type="protein sequence ID" value="POM75497.1"/>
    <property type="molecule type" value="Genomic_DNA"/>
</dbReference>
<dbReference type="SUPFAM" id="SSF55961">
    <property type="entry name" value="Bet v1-like"/>
    <property type="match status" value="1"/>
</dbReference>
<evidence type="ECO:0000313" key="2">
    <source>
        <dbReference type="EMBL" id="POM75497.1"/>
    </source>
</evidence>
<feature type="region of interest" description="Disordered" evidence="1">
    <location>
        <begin position="315"/>
        <end position="335"/>
    </location>
</feature>
<gene>
    <name evidence="2" type="ORF">PHPALM_7397</name>
</gene>
<feature type="compositionally biased region" description="Basic and acidic residues" evidence="1">
    <location>
        <begin position="317"/>
        <end position="335"/>
    </location>
</feature>
<dbReference type="OrthoDB" id="163080at2759"/>
<evidence type="ECO:0000313" key="3">
    <source>
        <dbReference type="Proteomes" id="UP000237271"/>
    </source>
</evidence>
<dbReference type="InterPro" id="IPR052727">
    <property type="entry name" value="Rab4/Rab5_effector"/>
</dbReference>
<accession>A0A2P4YCF0</accession>
<evidence type="ECO:0008006" key="4">
    <source>
        <dbReference type="Google" id="ProtNLM"/>
    </source>
</evidence>
<dbReference type="CDD" id="cd00065">
    <property type="entry name" value="FYVE_like_SF"/>
    <property type="match status" value="1"/>
</dbReference>
<evidence type="ECO:0000256" key="1">
    <source>
        <dbReference type="SAM" id="MobiDB-lite"/>
    </source>
</evidence>
<keyword evidence="3" id="KW-1185">Reference proteome</keyword>
<organism evidence="2 3">
    <name type="scientific">Phytophthora palmivora</name>
    <dbReference type="NCBI Taxonomy" id="4796"/>
    <lineage>
        <taxon>Eukaryota</taxon>
        <taxon>Sar</taxon>
        <taxon>Stramenopiles</taxon>
        <taxon>Oomycota</taxon>
        <taxon>Peronosporomycetes</taxon>
        <taxon>Peronosporales</taxon>
        <taxon>Peronosporaceae</taxon>
        <taxon>Phytophthora</taxon>
    </lineage>
</organism>
<dbReference type="InterPro" id="IPR023393">
    <property type="entry name" value="START-like_dom_sf"/>
</dbReference>
<dbReference type="Proteomes" id="UP000237271">
    <property type="component" value="Unassembled WGS sequence"/>
</dbReference>
<dbReference type="Gene3D" id="3.30.530.20">
    <property type="match status" value="1"/>
</dbReference>
<dbReference type="AlphaFoldDB" id="A0A2P4YCF0"/>
<reference evidence="2 3" key="1">
    <citation type="journal article" date="2017" name="Genome Biol. Evol.">
        <title>Phytophthora megakarya and P. palmivora, closely related causal agents of cacao black pod rot, underwent increases in genome sizes and gene numbers by different mechanisms.</title>
        <authorList>
            <person name="Ali S.S."/>
            <person name="Shao J."/>
            <person name="Lary D.J."/>
            <person name="Kronmiller B."/>
            <person name="Shen D."/>
            <person name="Strem M.D."/>
            <person name="Amoako-Attah I."/>
            <person name="Akrofi A.Y."/>
            <person name="Begoude B.A."/>
            <person name="Ten Hoopen G.M."/>
            <person name="Coulibaly K."/>
            <person name="Kebe B.I."/>
            <person name="Melnick R.L."/>
            <person name="Guiltinan M.J."/>
            <person name="Tyler B.M."/>
            <person name="Meinhardt L.W."/>
            <person name="Bailey B.A."/>
        </authorList>
    </citation>
    <scope>NUCLEOTIDE SEQUENCE [LARGE SCALE GENOMIC DNA]</scope>
    <source>
        <strain evidence="3">sbr112.9</strain>
    </source>
</reference>